<feature type="region of interest" description="Disordered" evidence="1">
    <location>
        <begin position="34"/>
        <end position="57"/>
    </location>
</feature>
<dbReference type="EMBL" id="VJMJ01000090">
    <property type="protein sequence ID" value="KAF0736057.1"/>
    <property type="molecule type" value="Genomic_DNA"/>
</dbReference>
<proteinExistence type="predicted"/>
<organism evidence="2 3">
    <name type="scientific">Aphanomyces euteiches</name>
    <dbReference type="NCBI Taxonomy" id="100861"/>
    <lineage>
        <taxon>Eukaryota</taxon>
        <taxon>Sar</taxon>
        <taxon>Stramenopiles</taxon>
        <taxon>Oomycota</taxon>
        <taxon>Saprolegniomycetes</taxon>
        <taxon>Saprolegniales</taxon>
        <taxon>Verrucalvaceae</taxon>
        <taxon>Aphanomyces</taxon>
    </lineage>
</organism>
<name>A0A6G0X7T4_9STRA</name>
<evidence type="ECO:0000256" key="1">
    <source>
        <dbReference type="SAM" id="MobiDB-lite"/>
    </source>
</evidence>
<accession>A0A6G0X7T4</accession>
<comment type="caution">
    <text evidence="2">The sequence shown here is derived from an EMBL/GenBank/DDBJ whole genome shotgun (WGS) entry which is preliminary data.</text>
</comment>
<feature type="compositionally biased region" description="Polar residues" evidence="1">
    <location>
        <begin position="40"/>
        <end position="53"/>
    </location>
</feature>
<evidence type="ECO:0000313" key="3">
    <source>
        <dbReference type="Proteomes" id="UP000481153"/>
    </source>
</evidence>
<evidence type="ECO:0000313" key="2">
    <source>
        <dbReference type="EMBL" id="KAF0736057.1"/>
    </source>
</evidence>
<dbReference type="VEuPathDB" id="FungiDB:AeMF1_002105"/>
<dbReference type="Proteomes" id="UP000481153">
    <property type="component" value="Unassembled WGS sequence"/>
</dbReference>
<protein>
    <recommendedName>
        <fullName evidence="4">START domain-containing protein</fullName>
    </recommendedName>
</protein>
<keyword evidence="3" id="KW-1185">Reference proteome</keyword>
<sequence>MAMMEEVWDVARDLPFLIDRDEGLNEEMALVGHLQRRQSGEQSHSISPPSRTSESFEARRRLQVCALHAKVKMLQAKLEERRFQASFMVSSSRWERIARRQRHEARKAMLERADLKQSVQANKTLILHLQSLVHKKARRQARQDDWRAYKLTAEPSLRHTAMHAIAERQYSRKDTEFINTGLMGPTENLFRLVPLNSIRHGTLRLESVIRLTLSAPCDRVGRAAWEIFNGTKTPAFPAAQTTLEHVDDCTLYEQFHETRDGVTSHASTIRKYFVRDNLHVIVWRSGLDDELGARRTTRAEAVEDQSGWIEIEPIGETQCRLTFLMHFAFDMTAFPMATGERGVSVHEFSQALERLQVDESMHQDGSYPTVVAPFDKMTMPRGYDTFFDRGVRFNDALQAHVNALIHAF</sequence>
<reference evidence="2 3" key="1">
    <citation type="submission" date="2019-07" db="EMBL/GenBank/DDBJ databases">
        <title>Genomics analysis of Aphanomyces spp. identifies a new class of oomycete effector associated with host adaptation.</title>
        <authorList>
            <person name="Gaulin E."/>
        </authorList>
    </citation>
    <scope>NUCLEOTIDE SEQUENCE [LARGE SCALE GENOMIC DNA]</scope>
    <source>
        <strain evidence="2 3">ATCC 201684</strain>
    </source>
</reference>
<dbReference type="AlphaFoldDB" id="A0A6G0X7T4"/>
<evidence type="ECO:0008006" key="4">
    <source>
        <dbReference type="Google" id="ProtNLM"/>
    </source>
</evidence>
<gene>
    <name evidence="2" type="ORF">Ae201684_007644</name>
</gene>